<name>A0ABR0QAT4_GOSAR</name>
<evidence type="ECO:0000313" key="2">
    <source>
        <dbReference type="Proteomes" id="UP001358586"/>
    </source>
</evidence>
<organism evidence="1 2">
    <name type="scientific">Gossypium arboreum</name>
    <name type="common">Tree cotton</name>
    <name type="synonym">Gossypium nanking</name>
    <dbReference type="NCBI Taxonomy" id="29729"/>
    <lineage>
        <taxon>Eukaryota</taxon>
        <taxon>Viridiplantae</taxon>
        <taxon>Streptophyta</taxon>
        <taxon>Embryophyta</taxon>
        <taxon>Tracheophyta</taxon>
        <taxon>Spermatophyta</taxon>
        <taxon>Magnoliopsida</taxon>
        <taxon>eudicotyledons</taxon>
        <taxon>Gunneridae</taxon>
        <taxon>Pentapetalae</taxon>
        <taxon>rosids</taxon>
        <taxon>malvids</taxon>
        <taxon>Malvales</taxon>
        <taxon>Malvaceae</taxon>
        <taxon>Malvoideae</taxon>
        <taxon>Gossypium</taxon>
    </lineage>
</organism>
<gene>
    <name evidence="1" type="ORF">PVK06_012227</name>
</gene>
<reference evidence="1 2" key="1">
    <citation type="submission" date="2023-03" db="EMBL/GenBank/DDBJ databases">
        <title>WGS of Gossypium arboreum.</title>
        <authorList>
            <person name="Yu D."/>
        </authorList>
    </citation>
    <scope>NUCLEOTIDE SEQUENCE [LARGE SCALE GENOMIC DNA]</scope>
    <source>
        <tissue evidence="1">Leaf</tissue>
    </source>
</reference>
<proteinExistence type="predicted"/>
<dbReference type="Proteomes" id="UP001358586">
    <property type="component" value="Chromosome 4"/>
</dbReference>
<dbReference type="EMBL" id="JARKNE010000004">
    <property type="protein sequence ID" value="KAK5836439.1"/>
    <property type="molecule type" value="Genomic_DNA"/>
</dbReference>
<protein>
    <submittedName>
        <fullName evidence="1">Uncharacterized protein</fullName>
    </submittedName>
</protein>
<sequence>MRFDRNMSVNDMKEKISVKILQRCGRKMSKLFYKFPVLSNPIKFTEIKLLEDDDIETMVTLYCLLERIHSVVIEIDAHGEDGSDNNGRSNHESEDFSDLDVDNVLDDIDEERVDDENDYAPSIGNPSHGTVIHNDLGAHISVINLDAMHAFEIPEYSDIIPAHLMLVDPKSKNLFVGQRFAREDKCVISIKRYKVADSKLTICVGECWKSIEGCRWCV</sequence>
<comment type="caution">
    <text evidence="1">The sequence shown here is derived from an EMBL/GenBank/DDBJ whole genome shotgun (WGS) entry which is preliminary data.</text>
</comment>
<keyword evidence="2" id="KW-1185">Reference proteome</keyword>
<evidence type="ECO:0000313" key="1">
    <source>
        <dbReference type="EMBL" id="KAK5836439.1"/>
    </source>
</evidence>
<accession>A0ABR0QAT4</accession>